<keyword evidence="10 14" id="KW-0408">Iron</keyword>
<evidence type="ECO:0000256" key="6">
    <source>
        <dbReference type="ARBA" id="ARBA00022485"/>
    </source>
</evidence>
<keyword evidence="17" id="KW-1185">Reference proteome</keyword>
<comment type="similarity">
    <text evidence="3 14">Belongs to the Nth/MutY family.</text>
</comment>
<dbReference type="InterPro" id="IPR044298">
    <property type="entry name" value="MIG/MutY"/>
</dbReference>
<dbReference type="PATRIC" id="fig|1702221.3.peg.2099"/>
<dbReference type="SMART" id="SM00478">
    <property type="entry name" value="ENDO3c"/>
    <property type="match status" value="1"/>
</dbReference>
<keyword evidence="9" id="KW-0378">Hydrolase</keyword>
<dbReference type="Gene3D" id="3.90.79.10">
    <property type="entry name" value="Nucleoside Triphosphate Pyrophosphohydrolase"/>
    <property type="match status" value="1"/>
</dbReference>
<keyword evidence="7" id="KW-0479">Metal-binding</keyword>
<accession>A0A140DXB7</accession>
<dbReference type="GO" id="GO:0046872">
    <property type="term" value="F:metal ion binding"/>
    <property type="evidence" value="ECO:0007669"/>
    <property type="project" value="UniProtKB-UniRule"/>
</dbReference>
<evidence type="ECO:0000259" key="15">
    <source>
        <dbReference type="SMART" id="SM00478"/>
    </source>
</evidence>
<comment type="catalytic activity">
    <reaction evidence="1 14">
        <text>Hydrolyzes free adenine bases from 7,8-dihydro-8-oxoguanine:adenine mismatched double-stranded DNA, leaving an apurinic site.</text>
        <dbReference type="EC" id="3.2.2.31"/>
    </reaction>
</comment>
<dbReference type="STRING" id="1702221.AALO17_21600"/>
<dbReference type="GO" id="GO:0032357">
    <property type="term" value="F:oxidized purine DNA binding"/>
    <property type="evidence" value="ECO:0007669"/>
    <property type="project" value="TreeGrafter"/>
</dbReference>
<dbReference type="EC" id="3.2.2.31" evidence="4 14"/>
<reference evidence="16 17" key="1">
    <citation type="journal article" date="2016" name="Gut Pathog.">
        <title>Whole genome sequencing of "Faecalibaculum rodentium" ALO17, isolated from C57BL/6J laboratory mouse feces.</title>
        <authorList>
            <person name="Lim S."/>
            <person name="Chang D.H."/>
            <person name="Ahn S."/>
            <person name="Kim B.C."/>
        </authorList>
    </citation>
    <scope>NUCLEOTIDE SEQUENCE [LARGE SCALE GENOMIC DNA]</scope>
    <source>
        <strain evidence="16 17">Alo17</strain>
    </source>
</reference>
<evidence type="ECO:0000256" key="8">
    <source>
        <dbReference type="ARBA" id="ARBA00022763"/>
    </source>
</evidence>
<sequence length="380" mass="43028">MLAYRACGCRGKPEGDSRHQKQRRDCMETERSMNADPETVNPAPGFARPLMDWYQAHHRDLPFRRDREPYHIWVSEIMAQQTRIEAMVQYYDRFMTLFPTVQDLAAADEDTLHRAWQGLGYYSRVRNLQKAAQIVARERMPRSKKELQTLPGIGPYTAGAIASISFGEKAAAVDGNVLRVFARLYDIREDVTKPAVKREIEARVLDAMIEPYGEFNQAIMELGALVCTPGTPDCAGCPVNQWCLAKDPASLPVLPEKKRKTEEEKTFLIYTDGYRMHLEKRPAKGLLAGLYGFPEGEVSKDTTGIHPLPRYDHVFTHKIWHIAGWLVPVEQGAMAQMYTPEEIEAGMAVPTAFQPLYKAACRLLAEGIIGRERVSENTQD</sequence>
<dbReference type="InterPro" id="IPR029119">
    <property type="entry name" value="MutY_C"/>
</dbReference>
<dbReference type="InterPro" id="IPR000445">
    <property type="entry name" value="HhH_motif"/>
</dbReference>
<evidence type="ECO:0000256" key="5">
    <source>
        <dbReference type="ARBA" id="ARBA00022023"/>
    </source>
</evidence>
<dbReference type="InterPro" id="IPR015797">
    <property type="entry name" value="NUDIX_hydrolase-like_dom_sf"/>
</dbReference>
<dbReference type="Gene3D" id="1.10.340.30">
    <property type="entry name" value="Hypothetical protein, domain 2"/>
    <property type="match status" value="1"/>
</dbReference>
<evidence type="ECO:0000256" key="9">
    <source>
        <dbReference type="ARBA" id="ARBA00022801"/>
    </source>
</evidence>
<keyword evidence="16" id="KW-0456">Lyase</keyword>
<evidence type="ECO:0000256" key="13">
    <source>
        <dbReference type="ARBA" id="ARBA00023295"/>
    </source>
</evidence>
<dbReference type="Proteomes" id="UP000069771">
    <property type="component" value="Chromosome"/>
</dbReference>
<dbReference type="Pfam" id="PF14815">
    <property type="entry name" value="NUDIX_4"/>
    <property type="match status" value="1"/>
</dbReference>
<evidence type="ECO:0000256" key="3">
    <source>
        <dbReference type="ARBA" id="ARBA00008343"/>
    </source>
</evidence>
<evidence type="ECO:0000256" key="7">
    <source>
        <dbReference type="ARBA" id="ARBA00022723"/>
    </source>
</evidence>
<keyword evidence="11" id="KW-0411">Iron-sulfur</keyword>
<dbReference type="CDD" id="cd03431">
    <property type="entry name" value="NUDIX_DNA_Glycosylase_C-MutY"/>
    <property type="match status" value="1"/>
</dbReference>
<comment type="cofactor">
    <cofactor evidence="14">
        <name>[4Fe-4S] cluster</name>
        <dbReference type="ChEBI" id="CHEBI:49883"/>
    </cofactor>
    <text evidence="14">Binds 1 [4Fe-4S] cluster.</text>
</comment>
<dbReference type="Gene3D" id="1.10.1670.10">
    <property type="entry name" value="Helix-hairpin-Helix base-excision DNA repair enzymes (C-terminal)"/>
    <property type="match status" value="1"/>
</dbReference>
<dbReference type="CDD" id="cd00056">
    <property type="entry name" value="ENDO3c"/>
    <property type="match status" value="1"/>
</dbReference>
<dbReference type="Pfam" id="PF00633">
    <property type="entry name" value="HHH"/>
    <property type="match status" value="1"/>
</dbReference>
<dbReference type="EMBL" id="CP011391">
    <property type="protein sequence ID" value="AMK55294.1"/>
    <property type="molecule type" value="Genomic_DNA"/>
</dbReference>
<evidence type="ECO:0000256" key="4">
    <source>
        <dbReference type="ARBA" id="ARBA00012045"/>
    </source>
</evidence>
<organism evidence="16 17">
    <name type="scientific">Faecalibaculum rodentium</name>
    <dbReference type="NCBI Taxonomy" id="1702221"/>
    <lineage>
        <taxon>Bacteria</taxon>
        <taxon>Bacillati</taxon>
        <taxon>Bacillota</taxon>
        <taxon>Erysipelotrichia</taxon>
        <taxon>Erysipelotrichales</taxon>
        <taxon>Erysipelotrichaceae</taxon>
        <taxon>Faecalibaculum</taxon>
    </lineage>
</organism>
<dbReference type="GO" id="GO:0006298">
    <property type="term" value="P:mismatch repair"/>
    <property type="evidence" value="ECO:0007669"/>
    <property type="project" value="TreeGrafter"/>
</dbReference>
<evidence type="ECO:0000256" key="11">
    <source>
        <dbReference type="ARBA" id="ARBA00023014"/>
    </source>
</evidence>
<dbReference type="SUPFAM" id="SSF48150">
    <property type="entry name" value="DNA-glycosylase"/>
    <property type="match status" value="1"/>
</dbReference>
<dbReference type="SUPFAM" id="SSF55811">
    <property type="entry name" value="Nudix"/>
    <property type="match status" value="1"/>
</dbReference>
<dbReference type="FunFam" id="1.10.340.30:FF:000002">
    <property type="entry name" value="Adenine DNA glycosylase"/>
    <property type="match status" value="1"/>
</dbReference>
<dbReference type="Pfam" id="PF00730">
    <property type="entry name" value="HhH-GPD"/>
    <property type="match status" value="1"/>
</dbReference>
<keyword evidence="8 14" id="KW-0227">DNA damage</keyword>
<dbReference type="AlphaFoldDB" id="A0A140DXB7"/>
<evidence type="ECO:0000313" key="16">
    <source>
        <dbReference type="EMBL" id="AMK55294.1"/>
    </source>
</evidence>
<evidence type="ECO:0000256" key="10">
    <source>
        <dbReference type="ARBA" id="ARBA00023004"/>
    </source>
</evidence>
<dbReference type="GO" id="GO:0000701">
    <property type="term" value="F:purine-specific mismatch base pair DNA N-glycosylase activity"/>
    <property type="evidence" value="ECO:0007669"/>
    <property type="project" value="UniProtKB-EC"/>
</dbReference>
<dbReference type="GO" id="GO:0051539">
    <property type="term" value="F:4 iron, 4 sulfur cluster binding"/>
    <property type="evidence" value="ECO:0007669"/>
    <property type="project" value="UniProtKB-UniRule"/>
</dbReference>
<dbReference type="GO" id="GO:0035485">
    <property type="term" value="F:adenine/guanine mispair binding"/>
    <property type="evidence" value="ECO:0007669"/>
    <property type="project" value="TreeGrafter"/>
</dbReference>
<dbReference type="PANTHER" id="PTHR42944">
    <property type="entry name" value="ADENINE DNA GLYCOSYLASE"/>
    <property type="match status" value="1"/>
</dbReference>
<proteinExistence type="inferred from homology"/>
<dbReference type="GO" id="GO:0034039">
    <property type="term" value="F:8-oxo-7,8-dihydroguanine DNA N-glycosylase activity"/>
    <property type="evidence" value="ECO:0007669"/>
    <property type="project" value="TreeGrafter"/>
</dbReference>
<dbReference type="InterPro" id="IPR011257">
    <property type="entry name" value="DNA_glycosylase"/>
</dbReference>
<evidence type="ECO:0000256" key="2">
    <source>
        <dbReference type="ARBA" id="ARBA00002933"/>
    </source>
</evidence>
<evidence type="ECO:0000256" key="1">
    <source>
        <dbReference type="ARBA" id="ARBA00000843"/>
    </source>
</evidence>
<keyword evidence="12" id="KW-0234">DNA repair</keyword>
<feature type="domain" description="HhH-GPD" evidence="15">
    <location>
        <begin position="78"/>
        <end position="225"/>
    </location>
</feature>
<dbReference type="KEGG" id="fro:AALO17_21600"/>
<evidence type="ECO:0000256" key="12">
    <source>
        <dbReference type="ARBA" id="ARBA00023204"/>
    </source>
</evidence>
<dbReference type="InterPro" id="IPR023170">
    <property type="entry name" value="HhH_base_excis_C"/>
</dbReference>
<gene>
    <name evidence="16" type="ORF">AALO17_21600</name>
</gene>
<dbReference type="GO" id="GO:0006284">
    <property type="term" value="P:base-excision repair"/>
    <property type="evidence" value="ECO:0007669"/>
    <property type="project" value="UniProtKB-UniRule"/>
</dbReference>
<keyword evidence="13 14" id="KW-0326">Glycosidase</keyword>
<evidence type="ECO:0000313" key="17">
    <source>
        <dbReference type="Proteomes" id="UP000069771"/>
    </source>
</evidence>
<dbReference type="InterPro" id="IPR003265">
    <property type="entry name" value="HhH-GPD_domain"/>
</dbReference>
<name>A0A140DXB7_9FIRM</name>
<keyword evidence="6" id="KW-0004">4Fe-4S</keyword>
<evidence type="ECO:0000256" key="14">
    <source>
        <dbReference type="RuleBase" id="RU365096"/>
    </source>
</evidence>
<protein>
    <recommendedName>
        <fullName evidence="5 14">Adenine DNA glycosylase</fullName>
        <ecNumber evidence="4 14">3.2.2.31</ecNumber>
    </recommendedName>
</protein>
<dbReference type="PANTHER" id="PTHR42944:SF1">
    <property type="entry name" value="ADENINE DNA GLYCOSYLASE"/>
    <property type="match status" value="1"/>
</dbReference>
<dbReference type="GO" id="GO:0016829">
    <property type="term" value="F:lyase activity"/>
    <property type="evidence" value="ECO:0007669"/>
    <property type="project" value="UniProtKB-KW"/>
</dbReference>
<comment type="function">
    <text evidence="2">Adenine glycosylase active on G-A mispairs. MutY also corrects error-prone DNA synthesis past GO lesions which are due to the oxidatively damaged form of guanine: 7,8-dihydro-8-oxoguanine (8-oxo-dGTP).</text>
</comment>